<feature type="transmembrane region" description="Helical" evidence="7">
    <location>
        <begin position="6"/>
        <end position="25"/>
    </location>
</feature>
<keyword evidence="2" id="KW-1003">Cell membrane</keyword>
<organism evidence="9 10">
    <name type="scientific">Amycolatopsis nalaikhensis</name>
    <dbReference type="NCBI Taxonomy" id="715472"/>
    <lineage>
        <taxon>Bacteria</taxon>
        <taxon>Bacillati</taxon>
        <taxon>Actinomycetota</taxon>
        <taxon>Actinomycetes</taxon>
        <taxon>Pseudonocardiales</taxon>
        <taxon>Pseudonocardiaceae</taxon>
        <taxon>Amycolatopsis</taxon>
    </lineage>
</organism>
<evidence type="ECO:0000256" key="1">
    <source>
        <dbReference type="ARBA" id="ARBA00004651"/>
    </source>
</evidence>
<evidence type="ECO:0000256" key="5">
    <source>
        <dbReference type="ARBA" id="ARBA00023136"/>
    </source>
</evidence>
<comment type="subcellular location">
    <subcellularLocation>
        <location evidence="1">Cell membrane</location>
        <topology evidence="1">Multi-pass membrane protein</topology>
    </subcellularLocation>
</comment>
<keyword evidence="4 7" id="KW-1133">Transmembrane helix</keyword>
<reference evidence="9 10" key="1">
    <citation type="submission" date="2023-06" db="EMBL/GenBank/DDBJ databases">
        <authorList>
            <person name="Oyuntsetseg B."/>
            <person name="Kim S.B."/>
        </authorList>
    </citation>
    <scope>NUCLEOTIDE SEQUENCE [LARGE SCALE GENOMIC DNA]</scope>
    <source>
        <strain evidence="9 10">2-2</strain>
    </source>
</reference>
<evidence type="ECO:0000256" key="6">
    <source>
        <dbReference type="SAM" id="MobiDB-lite"/>
    </source>
</evidence>
<evidence type="ECO:0000256" key="7">
    <source>
        <dbReference type="SAM" id="Phobius"/>
    </source>
</evidence>
<protein>
    <submittedName>
        <fullName evidence="9">PLDc N-terminal domain-containing protein</fullName>
    </submittedName>
</protein>
<dbReference type="Pfam" id="PF13396">
    <property type="entry name" value="PLDc_N"/>
    <property type="match status" value="1"/>
</dbReference>
<gene>
    <name evidence="9" type="ORF">QP939_19150</name>
</gene>
<sequence>MLYLDGLLGVVTLGLWIFCLVDVITTDESSCRNLPKGLWLLLVLVVPLVGSIIWLVAGRPQQYATRARGPYERTAPAYPEYDRPGRFAATSPEDDEEFLRKCRERAEAQRKLAREKRAED</sequence>
<evidence type="ECO:0000313" key="10">
    <source>
        <dbReference type="Proteomes" id="UP001227101"/>
    </source>
</evidence>
<feature type="domain" description="Cardiolipin synthase N-terminal" evidence="8">
    <location>
        <begin position="15"/>
        <end position="59"/>
    </location>
</feature>
<dbReference type="InterPro" id="IPR027379">
    <property type="entry name" value="CLS_N"/>
</dbReference>
<keyword evidence="5 7" id="KW-0472">Membrane</keyword>
<dbReference type="RefSeq" id="WP_285458143.1">
    <property type="nucleotide sequence ID" value="NZ_CP127173.1"/>
</dbReference>
<dbReference type="EMBL" id="CP127173">
    <property type="protein sequence ID" value="WIV60565.1"/>
    <property type="molecule type" value="Genomic_DNA"/>
</dbReference>
<feature type="transmembrane region" description="Helical" evidence="7">
    <location>
        <begin position="37"/>
        <end position="57"/>
    </location>
</feature>
<evidence type="ECO:0000256" key="2">
    <source>
        <dbReference type="ARBA" id="ARBA00022475"/>
    </source>
</evidence>
<proteinExistence type="predicted"/>
<feature type="region of interest" description="Disordered" evidence="6">
    <location>
        <begin position="74"/>
        <end position="95"/>
    </location>
</feature>
<evidence type="ECO:0000256" key="3">
    <source>
        <dbReference type="ARBA" id="ARBA00022692"/>
    </source>
</evidence>
<evidence type="ECO:0000259" key="8">
    <source>
        <dbReference type="Pfam" id="PF13396"/>
    </source>
</evidence>
<evidence type="ECO:0000313" key="9">
    <source>
        <dbReference type="EMBL" id="WIV60565.1"/>
    </source>
</evidence>
<keyword evidence="3 7" id="KW-0812">Transmembrane</keyword>
<evidence type="ECO:0000256" key="4">
    <source>
        <dbReference type="ARBA" id="ARBA00022989"/>
    </source>
</evidence>
<keyword evidence="10" id="KW-1185">Reference proteome</keyword>
<name>A0ABY8XYZ4_9PSEU</name>
<accession>A0ABY8XYZ4</accession>
<dbReference type="Proteomes" id="UP001227101">
    <property type="component" value="Chromosome"/>
</dbReference>